<dbReference type="PANTHER" id="PTHR43013:SF1">
    <property type="entry name" value="GLUTAMYL-TRNA REDUCTASE"/>
    <property type="match status" value="1"/>
</dbReference>
<dbReference type="SUPFAM" id="SSF69075">
    <property type="entry name" value="Glutamyl tRNA-reductase dimerization domain"/>
    <property type="match status" value="1"/>
</dbReference>
<evidence type="ECO:0000256" key="11">
    <source>
        <dbReference type="PIRSR" id="PIRSR000445-3"/>
    </source>
</evidence>
<dbReference type="GO" id="GO:0008883">
    <property type="term" value="F:glutamyl-tRNA reductase activity"/>
    <property type="evidence" value="ECO:0007669"/>
    <property type="project" value="UniProtKB-UniRule"/>
</dbReference>
<organism evidence="17 18">
    <name type="scientific">Flavobacterium lacus</name>
    <dbReference type="NCBI Taxonomy" id="1353778"/>
    <lineage>
        <taxon>Bacteria</taxon>
        <taxon>Pseudomonadati</taxon>
        <taxon>Bacteroidota</taxon>
        <taxon>Flavobacteriia</taxon>
        <taxon>Flavobacteriales</taxon>
        <taxon>Flavobacteriaceae</taxon>
        <taxon>Flavobacterium</taxon>
    </lineage>
</organism>
<dbReference type="AlphaFoldDB" id="A0A328WT97"/>
<evidence type="ECO:0000259" key="15">
    <source>
        <dbReference type="Pfam" id="PF01488"/>
    </source>
</evidence>
<name>A0A328WT97_9FLAO</name>
<comment type="miscellaneous">
    <text evidence="8">During catalysis, the active site Cys acts as a nucleophile attacking the alpha-carbonyl group of tRNA-bound glutamate with the formation of a thioester intermediate between enzyme and glutamate, and the concomitant release of tRNA(Glu). The thioester intermediate is finally reduced by direct hydride transfer from NADPH, to form the product GSA.</text>
</comment>
<gene>
    <name evidence="8" type="primary">hemA</name>
    <name evidence="17" type="ORF">B0I10_1039</name>
</gene>
<dbReference type="SUPFAM" id="SSF69742">
    <property type="entry name" value="Glutamyl tRNA-reductase catalytic, N-terminal domain"/>
    <property type="match status" value="1"/>
</dbReference>
<keyword evidence="6 8" id="KW-0627">Porphyrin biosynthesis</keyword>
<evidence type="ECO:0000256" key="9">
    <source>
        <dbReference type="PIRSR" id="PIRSR000445-1"/>
    </source>
</evidence>
<comment type="pathway">
    <text evidence="1 8 13">Porphyrin-containing compound metabolism; protoporphyrin-IX biosynthesis; 5-aminolevulinate from L-glutamyl-tRNA(Glu): step 1/2.</text>
</comment>
<feature type="binding site" evidence="8 11">
    <location>
        <begin position="232"/>
        <end position="237"/>
    </location>
    <ligand>
        <name>NADP(+)</name>
        <dbReference type="ChEBI" id="CHEBI:58349"/>
    </ligand>
</feature>
<dbReference type="SUPFAM" id="SSF51735">
    <property type="entry name" value="NAD(P)-binding Rossmann-fold domains"/>
    <property type="match status" value="1"/>
</dbReference>
<dbReference type="Gene3D" id="3.40.50.720">
    <property type="entry name" value="NAD(P)-binding Rossmann-like Domain"/>
    <property type="match status" value="1"/>
</dbReference>
<comment type="similarity">
    <text evidence="2 8 13">Belongs to the glutamyl-tRNA reductase family.</text>
</comment>
<feature type="domain" description="Tetrapyrrole biosynthesis glutamyl-tRNA reductase dimerisation" evidence="14">
    <location>
        <begin position="358"/>
        <end position="452"/>
    </location>
</feature>
<dbReference type="EC" id="1.2.1.70" evidence="3 8"/>
<feature type="binding site" evidence="8 10">
    <location>
        <begin position="157"/>
        <end position="159"/>
    </location>
    <ligand>
        <name>substrate</name>
    </ligand>
</feature>
<feature type="binding site" evidence="8 10">
    <location>
        <position position="152"/>
    </location>
    <ligand>
        <name>substrate</name>
    </ligand>
</feature>
<evidence type="ECO:0000256" key="10">
    <source>
        <dbReference type="PIRSR" id="PIRSR000445-2"/>
    </source>
</evidence>
<comment type="catalytic activity">
    <reaction evidence="7 8 13">
        <text>(S)-4-amino-5-oxopentanoate + tRNA(Glu) + NADP(+) = L-glutamyl-tRNA(Glu) + NADPH + H(+)</text>
        <dbReference type="Rhea" id="RHEA:12344"/>
        <dbReference type="Rhea" id="RHEA-COMP:9663"/>
        <dbReference type="Rhea" id="RHEA-COMP:9680"/>
        <dbReference type="ChEBI" id="CHEBI:15378"/>
        <dbReference type="ChEBI" id="CHEBI:57501"/>
        <dbReference type="ChEBI" id="CHEBI:57783"/>
        <dbReference type="ChEBI" id="CHEBI:58349"/>
        <dbReference type="ChEBI" id="CHEBI:78442"/>
        <dbReference type="ChEBI" id="CHEBI:78520"/>
        <dbReference type="EC" id="1.2.1.70"/>
    </reaction>
</comment>
<evidence type="ECO:0000256" key="2">
    <source>
        <dbReference type="ARBA" id="ARBA00005916"/>
    </source>
</evidence>
<evidence type="ECO:0000256" key="12">
    <source>
        <dbReference type="PIRSR" id="PIRSR000445-4"/>
    </source>
</evidence>
<dbReference type="PROSITE" id="PS00747">
    <property type="entry name" value="GLUTR"/>
    <property type="match status" value="1"/>
</dbReference>
<dbReference type="EMBL" id="QLSV01000003">
    <property type="protein sequence ID" value="RAR49590.1"/>
    <property type="molecule type" value="Genomic_DNA"/>
</dbReference>
<dbReference type="Gene3D" id="3.30.460.30">
    <property type="entry name" value="Glutamyl-tRNA reductase, N-terminal domain"/>
    <property type="match status" value="1"/>
</dbReference>
<feature type="active site" description="Nucleophile" evidence="8 9">
    <location>
        <position position="97"/>
    </location>
</feature>
<dbReference type="Pfam" id="PF00745">
    <property type="entry name" value="GlutR_dimer"/>
    <property type="match status" value="1"/>
</dbReference>
<dbReference type="GO" id="GO:0050661">
    <property type="term" value="F:NADP binding"/>
    <property type="evidence" value="ECO:0007669"/>
    <property type="project" value="InterPro"/>
</dbReference>
<dbReference type="Pfam" id="PF05201">
    <property type="entry name" value="GlutR_N"/>
    <property type="match status" value="1"/>
</dbReference>
<comment type="caution">
    <text evidence="17">The sequence shown here is derived from an EMBL/GenBank/DDBJ whole genome shotgun (WGS) entry which is preliminary data.</text>
</comment>
<dbReference type="InterPro" id="IPR036453">
    <property type="entry name" value="GluRdtase_dimer_dom_sf"/>
</dbReference>
<dbReference type="InterPro" id="IPR036291">
    <property type="entry name" value="NAD(P)-bd_dom_sf"/>
</dbReference>
<dbReference type="FunFam" id="3.30.460.30:FF:000001">
    <property type="entry name" value="Glutamyl-tRNA reductase"/>
    <property type="match status" value="1"/>
</dbReference>
<dbReference type="InterPro" id="IPR000343">
    <property type="entry name" value="4pyrrol_synth_GluRdtase"/>
</dbReference>
<evidence type="ECO:0000259" key="14">
    <source>
        <dbReference type="Pfam" id="PF00745"/>
    </source>
</evidence>
<evidence type="ECO:0000256" key="1">
    <source>
        <dbReference type="ARBA" id="ARBA00005059"/>
    </source>
</evidence>
<dbReference type="PIRSF" id="PIRSF000445">
    <property type="entry name" value="4pyrrol_synth_GluRdtase"/>
    <property type="match status" value="1"/>
</dbReference>
<dbReference type="NCBIfam" id="TIGR01035">
    <property type="entry name" value="hemA"/>
    <property type="match status" value="1"/>
</dbReference>
<comment type="subunit">
    <text evidence="8">Homodimer.</text>
</comment>
<feature type="binding site" evidence="8 10">
    <location>
        <begin position="96"/>
        <end position="99"/>
    </location>
    <ligand>
        <name>substrate</name>
    </ligand>
</feature>
<dbReference type="GO" id="GO:0019353">
    <property type="term" value="P:protoporphyrinogen IX biosynthetic process from glutamate"/>
    <property type="evidence" value="ECO:0007669"/>
    <property type="project" value="TreeGrafter"/>
</dbReference>
<evidence type="ECO:0000256" key="6">
    <source>
        <dbReference type="ARBA" id="ARBA00023244"/>
    </source>
</evidence>
<keyword evidence="4 8" id="KW-0521">NADP</keyword>
<comment type="function">
    <text evidence="8">Catalyzes the NADPH-dependent reduction of glutamyl-tRNA(Glu) to glutamate 1-semialdehyde (GSA).</text>
</comment>
<accession>A0A328WT97</accession>
<dbReference type="InterPro" id="IPR006151">
    <property type="entry name" value="Shikm_DH/Glu-tRNA_Rdtase"/>
</dbReference>
<dbReference type="Proteomes" id="UP000249518">
    <property type="component" value="Unassembled WGS sequence"/>
</dbReference>
<dbReference type="InterPro" id="IPR015895">
    <property type="entry name" value="4pyrrol_synth_GluRdtase_N"/>
</dbReference>
<keyword evidence="5 8" id="KW-0560">Oxidoreductase</keyword>
<evidence type="ECO:0000256" key="5">
    <source>
        <dbReference type="ARBA" id="ARBA00023002"/>
    </source>
</evidence>
<evidence type="ECO:0000259" key="16">
    <source>
        <dbReference type="Pfam" id="PF05201"/>
    </source>
</evidence>
<evidence type="ECO:0000313" key="17">
    <source>
        <dbReference type="EMBL" id="RAR49590.1"/>
    </source>
</evidence>
<dbReference type="PANTHER" id="PTHR43013">
    <property type="entry name" value="GLUTAMYL-TRNA REDUCTASE"/>
    <property type="match status" value="1"/>
</dbReference>
<feature type="binding site" evidence="8 10">
    <location>
        <position position="163"/>
    </location>
    <ligand>
        <name>substrate</name>
    </ligand>
</feature>
<sequence>MKTIFWIRISSSDTKSTLSDTFIEEIVIILFNFYRKSVFMENLNLSKHQTFYAVGLSYKKADAETRGKFSLDAEAKTSILQQAKLEGIDSLIVTSTCNRTEIYGFAQHPFQLIKLMCENSIGTVEEFQKVAFVYKNQEAISHMFRVGTGLDSQILGDFEIISQIKNSFVESKSFGLANSFLERLINAVIQASKRIKNETEISSGATSVAFASVQYIINNVEGISQKNILLFGTGKIGRNTCENLVKHTKNDHIVLINRTKDKAEKIAGKFNLIVKDYTELQLEIQKADVLIVATGAQNPTIDKDILNLKKPLLILDLSIPKNVNENVKTLDNVSLVHMDYLSQLTDDTLEKRKLHIPAAEAIIDEVKLEFISWMKARKFAPTIHALKEKLNSIKDGELDFQRKKIANFDHDQAEIISNRIIQKITTHFANHLKDDNTMVDESIEWIEKIFQISPIVSEGEALQKVTYNER</sequence>
<feature type="site" description="Important for activity" evidence="8 12">
    <location>
        <position position="142"/>
    </location>
</feature>
<dbReference type="InterPro" id="IPR036343">
    <property type="entry name" value="GluRdtase_N_sf"/>
</dbReference>
<reference evidence="17 18" key="1">
    <citation type="submission" date="2018-06" db="EMBL/GenBank/DDBJ databases">
        <title>Genomic Encyclopedia of Type Strains, Phase III (KMG-III): the genomes of soil and plant-associated and newly described type strains.</title>
        <authorList>
            <person name="Whitman W."/>
        </authorList>
    </citation>
    <scope>NUCLEOTIDE SEQUENCE [LARGE SCALE GENOMIC DNA]</scope>
    <source>
        <strain evidence="17 18">CGMCC 1.12504</strain>
    </source>
</reference>
<proteinExistence type="inferred from homology"/>
<protein>
    <recommendedName>
        <fullName evidence="3 8">Glutamyl-tRNA reductase</fullName>
        <shortName evidence="8">GluTR</shortName>
        <ecNumber evidence="3 8">1.2.1.70</ecNumber>
    </recommendedName>
</protein>
<dbReference type="InterPro" id="IPR018214">
    <property type="entry name" value="GluRdtase_CS"/>
</dbReference>
<dbReference type="HAMAP" id="MF_00087">
    <property type="entry name" value="Glu_tRNA_reductase"/>
    <property type="match status" value="1"/>
</dbReference>
<evidence type="ECO:0000256" key="4">
    <source>
        <dbReference type="ARBA" id="ARBA00022857"/>
    </source>
</evidence>
<comment type="domain">
    <text evidence="8">Possesses an unusual extended V-shaped dimeric structure with each monomer consisting of three distinct domains arranged along a curved 'spinal' alpha-helix. The N-terminal catalytic domain specifically recognizes the glutamate moiety of the substrate. The second domain is the NADPH-binding domain, and the third C-terminal domain is responsible for dimerization.</text>
</comment>
<dbReference type="UniPathway" id="UPA00251">
    <property type="reaction ID" value="UER00316"/>
</dbReference>
<feature type="domain" description="Quinate/shikimate 5-dehydrogenase/glutamyl-tRNA reductase" evidence="15">
    <location>
        <begin position="220"/>
        <end position="343"/>
    </location>
</feature>
<evidence type="ECO:0000256" key="8">
    <source>
        <dbReference type="HAMAP-Rule" id="MF_00087"/>
    </source>
</evidence>
<keyword evidence="18" id="KW-1185">Reference proteome</keyword>
<dbReference type="Pfam" id="PF01488">
    <property type="entry name" value="Shikimate_DH"/>
    <property type="match status" value="1"/>
</dbReference>
<evidence type="ECO:0000256" key="7">
    <source>
        <dbReference type="ARBA" id="ARBA00047464"/>
    </source>
</evidence>
<dbReference type="InterPro" id="IPR015896">
    <property type="entry name" value="4pyrrol_synth_GluRdtase_dimer"/>
</dbReference>
<evidence type="ECO:0000256" key="13">
    <source>
        <dbReference type="RuleBase" id="RU000584"/>
    </source>
</evidence>
<evidence type="ECO:0000256" key="3">
    <source>
        <dbReference type="ARBA" id="ARBA00012970"/>
    </source>
</evidence>
<feature type="domain" description="Glutamyl-tRNA reductase N-terminal" evidence="16">
    <location>
        <begin position="54"/>
        <end position="199"/>
    </location>
</feature>
<evidence type="ECO:0000313" key="18">
    <source>
        <dbReference type="Proteomes" id="UP000249518"/>
    </source>
</evidence>